<sequence length="125" mass="13515">MIDHISVGVTDLDRSAKFYETTLAALGLARLVVRPRTVGFGKTYPEFWINLREGMPRVAAESGVHICLRAKTTAEVDAFHAAALSAGGASDGAPGIRPHDRVRYYVAFVTDPDGNRIEAVTFPAE</sequence>
<evidence type="ECO:0000313" key="1">
    <source>
        <dbReference type="EMBL" id="UPT84516.1"/>
    </source>
</evidence>
<protein>
    <submittedName>
        <fullName evidence="1">VOC family protein</fullName>
    </submittedName>
</protein>
<dbReference type="SUPFAM" id="SSF54593">
    <property type="entry name" value="Glyoxalase/Bleomycin resistance protein/Dihydroxybiphenyl dioxygenase"/>
    <property type="match status" value="1"/>
</dbReference>
<accession>A0A8T5V4H3</accession>
<reference evidence="1" key="2">
    <citation type="submission" date="2022-04" db="EMBL/GenBank/DDBJ databases">
        <authorList>
            <person name="Bromfield E.S.P."/>
            <person name="Cloutier S."/>
        </authorList>
    </citation>
    <scope>NUCLEOTIDE SEQUENCE</scope>
    <source>
        <strain evidence="1">1S5</strain>
    </source>
</reference>
<evidence type="ECO:0000313" key="2">
    <source>
        <dbReference type="Proteomes" id="UP000551709"/>
    </source>
</evidence>
<dbReference type="PROSITE" id="PS51819">
    <property type="entry name" value="VOC"/>
    <property type="match status" value="1"/>
</dbReference>
<name>A0A8T5V4H3_9BRAD</name>
<dbReference type="CDD" id="cd07262">
    <property type="entry name" value="VOC_like"/>
    <property type="match status" value="1"/>
</dbReference>
<dbReference type="InterPro" id="IPR004360">
    <property type="entry name" value="Glyas_Fos-R_dOase_dom"/>
</dbReference>
<dbReference type="InterPro" id="IPR029068">
    <property type="entry name" value="Glyas_Bleomycin-R_OHBP_Dase"/>
</dbReference>
<dbReference type="Gene3D" id="3.10.180.10">
    <property type="entry name" value="2,3-Dihydroxybiphenyl 1,2-Dioxygenase, domain 1"/>
    <property type="match status" value="1"/>
</dbReference>
<gene>
    <name evidence="1" type="ORF">HAP41_0000029635</name>
</gene>
<dbReference type="AlphaFoldDB" id="A0A8T5V4H3"/>
<reference evidence="1" key="1">
    <citation type="journal article" date="2017" name="Syst. Appl. Microbiol.">
        <title>Soybeans inoculated with root zone soils of Canadian native legumes harbour diverse and novel Bradyrhizobium spp. that possess agricultural potential.</title>
        <authorList>
            <person name="Bromfield E.S.P."/>
            <person name="Cloutier S."/>
            <person name="Tambong J.T."/>
            <person name="Tran Thi T.V."/>
        </authorList>
    </citation>
    <scope>NUCLEOTIDE SEQUENCE</scope>
    <source>
        <strain evidence="1">1S5</strain>
    </source>
</reference>
<dbReference type="EMBL" id="CP096255">
    <property type="protein sequence ID" value="UPT84516.1"/>
    <property type="molecule type" value="Genomic_DNA"/>
</dbReference>
<dbReference type="PANTHER" id="PTHR35006">
    <property type="entry name" value="GLYOXALASE FAMILY PROTEIN (AFU_ORTHOLOGUE AFUA_5G14830)"/>
    <property type="match status" value="1"/>
</dbReference>
<organism evidence="1 2">
    <name type="scientific">Bradyrhizobium barranii subsp. apii</name>
    <dbReference type="NCBI Taxonomy" id="2819348"/>
    <lineage>
        <taxon>Bacteria</taxon>
        <taxon>Pseudomonadati</taxon>
        <taxon>Pseudomonadota</taxon>
        <taxon>Alphaproteobacteria</taxon>
        <taxon>Hyphomicrobiales</taxon>
        <taxon>Nitrobacteraceae</taxon>
        <taxon>Bradyrhizobium</taxon>
        <taxon>Bradyrhizobium barranii</taxon>
    </lineage>
</organism>
<dbReference type="PANTHER" id="PTHR35006:SF4">
    <property type="entry name" value="BLR7706 PROTEIN"/>
    <property type="match status" value="1"/>
</dbReference>
<dbReference type="Proteomes" id="UP000551709">
    <property type="component" value="Chromosome"/>
</dbReference>
<dbReference type="RefSeq" id="WP_166094383.1">
    <property type="nucleotide sequence ID" value="NZ_CP096251.1"/>
</dbReference>
<dbReference type="Pfam" id="PF00903">
    <property type="entry name" value="Glyoxalase"/>
    <property type="match status" value="1"/>
</dbReference>
<proteinExistence type="predicted"/>
<dbReference type="InterPro" id="IPR037523">
    <property type="entry name" value="VOC_core"/>
</dbReference>